<organism evidence="2 3">
    <name type="scientific">Rhodonia placenta</name>
    <dbReference type="NCBI Taxonomy" id="104341"/>
    <lineage>
        <taxon>Eukaryota</taxon>
        <taxon>Fungi</taxon>
        <taxon>Dikarya</taxon>
        <taxon>Basidiomycota</taxon>
        <taxon>Agaricomycotina</taxon>
        <taxon>Agaricomycetes</taxon>
        <taxon>Polyporales</taxon>
        <taxon>Adustoporiaceae</taxon>
        <taxon>Rhodonia</taxon>
    </lineage>
</organism>
<reference evidence="2" key="2">
    <citation type="journal article" name="Front. Microbiol.">
        <title>Degradative Capacity of Two Strains of Rhodonia placenta: From Phenotype to Genotype.</title>
        <authorList>
            <person name="Kolle M."/>
            <person name="Horta M.A.C."/>
            <person name="Nowrousian M."/>
            <person name="Ohm R.A."/>
            <person name="Benz J.P."/>
            <person name="Pilgard A."/>
        </authorList>
    </citation>
    <scope>NUCLEOTIDE SEQUENCE</scope>
    <source>
        <strain evidence="2">FPRL280</strain>
    </source>
</reference>
<name>A0A8H7P3E7_9APHY</name>
<evidence type="ECO:0000313" key="2">
    <source>
        <dbReference type="EMBL" id="KAF9815259.1"/>
    </source>
</evidence>
<dbReference type="InterPro" id="IPR052778">
    <property type="entry name" value="Centrosome-WD_assoc"/>
</dbReference>
<evidence type="ECO:0000313" key="3">
    <source>
        <dbReference type="Proteomes" id="UP000639403"/>
    </source>
</evidence>
<reference evidence="2" key="1">
    <citation type="submission" date="2020-11" db="EMBL/GenBank/DDBJ databases">
        <authorList>
            <person name="Koelle M."/>
            <person name="Horta M.A.C."/>
            <person name="Nowrousian M."/>
            <person name="Ohm R.A."/>
            <person name="Benz P."/>
            <person name="Pilgard A."/>
        </authorList>
    </citation>
    <scope>NUCLEOTIDE SEQUENCE</scope>
    <source>
        <strain evidence="2">FPRL280</strain>
    </source>
</reference>
<dbReference type="Proteomes" id="UP000639403">
    <property type="component" value="Unassembled WGS sequence"/>
</dbReference>
<feature type="region of interest" description="Disordered" evidence="1">
    <location>
        <begin position="68"/>
        <end position="93"/>
    </location>
</feature>
<gene>
    <name evidence="2" type="ORF">IEO21_04706</name>
</gene>
<evidence type="ECO:0000256" key="1">
    <source>
        <dbReference type="SAM" id="MobiDB-lite"/>
    </source>
</evidence>
<dbReference type="InterPro" id="IPR015943">
    <property type="entry name" value="WD40/YVTN_repeat-like_dom_sf"/>
</dbReference>
<proteinExistence type="predicted"/>
<dbReference type="SUPFAM" id="SSF82171">
    <property type="entry name" value="DPP6 N-terminal domain-like"/>
    <property type="match status" value="1"/>
</dbReference>
<protein>
    <submittedName>
        <fullName evidence="2">Uncharacterized protein</fullName>
    </submittedName>
</protein>
<comment type="caution">
    <text evidence="2">The sequence shown here is derived from an EMBL/GenBank/DDBJ whole genome shotgun (WGS) entry which is preliminary data.</text>
</comment>
<dbReference type="GO" id="GO:0005815">
    <property type="term" value="C:microtubule organizing center"/>
    <property type="evidence" value="ECO:0007669"/>
    <property type="project" value="TreeGrafter"/>
</dbReference>
<dbReference type="AlphaFoldDB" id="A0A8H7P3E7"/>
<sequence>MDFTEIYKQSASLVCFSPGTRFLLTAIQDRLVIRHAETFQIIRTWAMENTGTPTSLVVSNTAAAKISTKGADPSKGRRINRSGGNEGSASGNESWVTHAGWSCDSEYVFGACAKSGFVEVFQMRDDAWRTRIDAGAEGLTKVEWAPDGRSIVCWSEWGPPPELAVGSRASTSADHIAWNADGSLLLVRYGGAPDAVWLYSFPQLSEGAASATRRRLEGPPPKPKLRTVLVHASPVASARWNPVRRGSLAICGGGGALYMWSDEWVSEDRADDHAHALVDSRSEGEEIAECVGVPASRSSTRYRSWTAILNDICRREVCNTFHTVGARWTRACPNGPRDVLLCI</sequence>
<dbReference type="PANTHER" id="PTHR16220">
    <property type="entry name" value="WD REPEAT PROTEIN 8-RELATED"/>
    <property type="match status" value="1"/>
</dbReference>
<dbReference type="GO" id="GO:1990810">
    <property type="term" value="P:microtubule anchoring at mitotic spindle pole body"/>
    <property type="evidence" value="ECO:0007669"/>
    <property type="project" value="TreeGrafter"/>
</dbReference>
<dbReference type="EMBL" id="JADOXO010000073">
    <property type="protein sequence ID" value="KAF9815259.1"/>
    <property type="molecule type" value="Genomic_DNA"/>
</dbReference>
<dbReference type="Gene3D" id="2.130.10.10">
    <property type="entry name" value="YVTN repeat-like/Quinoprotein amine dehydrogenase"/>
    <property type="match status" value="1"/>
</dbReference>
<dbReference type="PANTHER" id="PTHR16220:SF0">
    <property type="entry name" value="WD REPEAT-CONTAINING PROTEIN WRAP73"/>
    <property type="match status" value="1"/>
</dbReference>
<accession>A0A8H7P3E7</accession>
<dbReference type="GO" id="GO:1990811">
    <property type="term" value="C:MWP complex"/>
    <property type="evidence" value="ECO:0007669"/>
    <property type="project" value="TreeGrafter"/>
</dbReference>